<dbReference type="EC" id="7.1.1.2" evidence="7"/>
<evidence type="ECO:0000256" key="3">
    <source>
        <dbReference type="ARBA" id="ARBA00022692"/>
    </source>
</evidence>
<comment type="similarity">
    <text evidence="2 6">Belongs to the complex I subunit 1 family.</text>
</comment>
<protein>
    <recommendedName>
        <fullName evidence="7">NADH-ubiquinone oxidoreductase chain 1</fullName>
        <ecNumber evidence="7">7.1.1.2</ecNumber>
    </recommendedName>
</protein>
<keyword evidence="3 6" id="KW-0812">Transmembrane</keyword>
<evidence type="ECO:0000256" key="7">
    <source>
        <dbReference type="RuleBase" id="RU000473"/>
    </source>
</evidence>
<feature type="signal peptide" evidence="9">
    <location>
        <begin position="1"/>
        <end position="21"/>
    </location>
</feature>
<dbReference type="Pfam" id="PF00146">
    <property type="entry name" value="NADHdh"/>
    <property type="match status" value="1"/>
</dbReference>
<dbReference type="GO" id="GO:0005743">
    <property type="term" value="C:mitochondrial inner membrane"/>
    <property type="evidence" value="ECO:0007669"/>
    <property type="project" value="UniProtKB-SubCell"/>
</dbReference>
<keyword evidence="6" id="KW-0520">NAD</keyword>
<name>A0A4P8NPC4_9FUNG</name>
<dbReference type="PROSITE" id="PS00668">
    <property type="entry name" value="COMPLEX1_ND1_2"/>
    <property type="match status" value="1"/>
</dbReference>
<evidence type="ECO:0000256" key="9">
    <source>
        <dbReference type="SAM" id="SignalP"/>
    </source>
</evidence>
<keyword evidence="9" id="KW-0732">Signal</keyword>
<dbReference type="GO" id="GO:0003954">
    <property type="term" value="F:NADH dehydrogenase activity"/>
    <property type="evidence" value="ECO:0007669"/>
    <property type="project" value="TreeGrafter"/>
</dbReference>
<geneLocation type="mitochondrion" evidence="10"/>
<dbReference type="PANTHER" id="PTHR11432:SF3">
    <property type="entry name" value="NADH-UBIQUINONE OXIDOREDUCTASE CHAIN 1"/>
    <property type="match status" value="1"/>
</dbReference>
<dbReference type="GO" id="GO:0009060">
    <property type="term" value="P:aerobic respiration"/>
    <property type="evidence" value="ECO:0007669"/>
    <property type="project" value="TreeGrafter"/>
</dbReference>
<organism evidence="10">
    <name type="scientific">Powellomyces hirtus</name>
    <dbReference type="NCBI Taxonomy" id="109895"/>
    <lineage>
        <taxon>Eukaryota</taxon>
        <taxon>Fungi</taxon>
        <taxon>Fungi incertae sedis</taxon>
        <taxon>Chytridiomycota</taxon>
        <taxon>Chytridiomycota incertae sedis</taxon>
        <taxon>Chytridiomycetes</taxon>
        <taxon>Spizellomycetales</taxon>
        <taxon>Powellomycetaceae</taxon>
        <taxon>Powellomyces</taxon>
    </lineage>
</organism>
<comment type="subcellular location">
    <subcellularLocation>
        <location evidence="1">Membrane</location>
        <topology evidence="1">Multi-pass membrane protein</topology>
    </subcellularLocation>
    <subcellularLocation>
        <location evidence="6">Mitochondrion inner membrane</location>
        <topology evidence="6">Multi-pass membrane protein</topology>
    </subcellularLocation>
</comment>
<evidence type="ECO:0000313" key="10">
    <source>
        <dbReference type="EMBL" id="QCQ69133.1"/>
    </source>
</evidence>
<sequence>MVATLIVVLCVVLSVALMTLAERKIMGAMQRRIGPNKVGYLGLLQPFADGIKLILKETVLPLESSHWFFLGAPFLTFYLALLNWLVLPLDYGIALSELLGGGILILVAISELSIYGVIYSGWAANSKYPFLGSLRSTAQLISYSVSLSLIILTVIFTLGSVNLLDILAAQQPIGLFFALLPMAILFIISAVAETNRPPFDLPEAESELVAGFFTEHSSISFALFFLGEYTNIVVISTLFFILFFGVSTALPMLFFFIWLRASLARLRFDQLLVLGWAHILPFTIAYILFLPPFIFSFDILG</sequence>
<dbReference type="GO" id="GO:0008137">
    <property type="term" value="F:NADH dehydrogenase (ubiquinone) activity"/>
    <property type="evidence" value="ECO:0007669"/>
    <property type="project" value="UniProtKB-EC"/>
</dbReference>
<comment type="catalytic activity">
    <reaction evidence="7">
        <text>a ubiquinone + NADH + 5 H(+)(in) = a ubiquinol + NAD(+) + 4 H(+)(out)</text>
        <dbReference type="Rhea" id="RHEA:29091"/>
        <dbReference type="Rhea" id="RHEA-COMP:9565"/>
        <dbReference type="Rhea" id="RHEA-COMP:9566"/>
        <dbReference type="ChEBI" id="CHEBI:15378"/>
        <dbReference type="ChEBI" id="CHEBI:16389"/>
        <dbReference type="ChEBI" id="CHEBI:17976"/>
        <dbReference type="ChEBI" id="CHEBI:57540"/>
        <dbReference type="ChEBI" id="CHEBI:57945"/>
        <dbReference type="EC" id="7.1.1.2"/>
    </reaction>
</comment>
<keyword evidence="7 10" id="KW-0496">Mitochondrion</keyword>
<evidence type="ECO:0000256" key="2">
    <source>
        <dbReference type="ARBA" id="ARBA00010535"/>
    </source>
</evidence>
<evidence type="ECO:0000256" key="8">
    <source>
        <dbReference type="SAM" id="Phobius"/>
    </source>
</evidence>
<dbReference type="PROSITE" id="PS00667">
    <property type="entry name" value="COMPLEX1_ND1_1"/>
    <property type="match status" value="1"/>
</dbReference>
<dbReference type="EMBL" id="MK292694">
    <property type="protein sequence ID" value="QCQ69133.1"/>
    <property type="molecule type" value="Genomic_DNA"/>
</dbReference>
<evidence type="ECO:0000256" key="5">
    <source>
        <dbReference type="ARBA" id="ARBA00023136"/>
    </source>
</evidence>
<dbReference type="InterPro" id="IPR018086">
    <property type="entry name" value="NADH_UbQ_OxRdtase_su1_CS"/>
</dbReference>
<reference evidence="10" key="1">
    <citation type="journal article" date="2018" name="BMC Evol. Biol.">
        <title>The linear mitochondrial genome of the quarantine chytrid Synchytrium endobioticum; insights into the evolution and recent history of an obligate biotrophic plant pathogen.</title>
        <authorList>
            <person name="van de Vossenberg B.T.L.H."/>
            <person name="Brankovics B."/>
            <person name="Nguyen H.D.T."/>
            <person name="van Gent-Pelzer M.P.E."/>
            <person name="Smith D."/>
            <person name="Dadej K."/>
            <person name="Przetakiewicz J."/>
            <person name="Kreuze J.F."/>
            <person name="Boerma M."/>
            <person name="van Leeuwen G.C.M."/>
            <person name="Andre Levesque C."/>
            <person name="van der Lee T.A.J."/>
        </authorList>
    </citation>
    <scope>NUCLEOTIDE SEQUENCE</scope>
    <source>
        <strain evidence="10">CBS 809.83</strain>
    </source>
</reference>
<keyword evidence="4 8" id="KW-1133">Transmembrane helix</keyword>
<dbReference type="HAMAP" id="MF_01350">
    <property type="entry name" value="NDH1_NuoH"/>
    <property type="match status" value="1"/>
</dbReference>
<gene>
    <name evidence="10" type="primary">nad1</name>
</gene>
<keyword evidence="5 8" id="KW-0472">Membrane</keyword>
<feature type="transmembrane region" description="Helical" evidence="8">
    <location>
        <begin position="140"/>
        <end position="161"/>
    </location>
</feature>
<feature type="chain" id="PRO_5020567270" description="NADH-ubiquinone oxidoreductase chain 1" evidence="9">
    <location>
        <begin position="22"/>
        <end position="301"/>
    </location>
</feature>
<feature type="transmembrane region" description="Helical" evidence="8">
    <location>
        <begin position="232"/>
        <end position="259"/>
    </location>
</feature>
<dbReference type="AlphaFoldDB" id="A0A4P8NPC4"/>
<feature type="transmembrane region" description="Helical" evidence="8">
    <location>
        <begin position="98"/>
        <end position="120"/>
    </location>
</feature>
<feature type="transmembrane region" description="Helical" evidence="8">
    <location>
        <begin position="173"/>
        <end position="192"/>
    </location>
</feature>
<accession>A0A4P8NPC4</accession>
<evidence type="ECO:0000256" key="1">
    <source>
        <dbReference type="ARBA" id="ARBA00004141"/>
    </source>
</evidence>
<feature type="transmembrane region" description="Helical" evidence="8">
    <location>
        <begin position="271"/>
        <end position="295"/>
    </location>
</feature>
<feature type="transmembrane region" description="Helical" evidence="8">
    <location>
        <begin position="67"/>
        <end position="86"/>
    </location>
</feature>
<evidence type="ECO:0000256" key="4">
    <source>
        <dbReference type="ARBA" id="ARBA00022989"/>
    </source>
</evidence>
<evidence type="ECO:0000256" key="6">
    <source>
        <dbReference type="RuleBase" id="RU000471"/>
    </source>
</evidence>
<proteinExistence type="inferred from homology"/>
<dbReference type="PANTHER" id="PTHR11432">
    <property type="entry name" value="NADH DEHYDROGENASE SUBUNIT 1"/>
    <property type="match status" value="1"/>
</dbReference>
<keyword evidence="7" id="KW-0830">Ubiquinone</keyword>
<dbReference type="InterPro" id="IPR001694">
    <property type="entry name" value="NADH_UbQ_OxRdtase_su1/FPO"/>
</dbReference>